<feature type="region of interest" description="Disordered" evidence="2">
    <location>
        <begin position="120"/>
        <end position="143"/>
    </location>
</feature>
<dbReference type="AlphaFoldDB" id="A0AA85KDX2"/>
<evidence type="ECO:0000313" key="5">
    <source>
        <dbReference type="WBParaSite" id="TREG1_81790.1"/>
    </source>
</evidence>
<keyword evidence="4" id="KW-1185">Reference proteome</keyword>
<evidence type="ECO:0000313" key="4">
    <source>
        <dbReference type="Proteomes" id="UP000050795"/>
    </source>
</evidence>
<evidence type="ECO:0000256" key="2">
    <source>
        <dbReference type="SAM" id="MobiDB-lite"/>
    </source>
</evidence>
<accession>A0AA85KDX2</accession>
<evidence type="ECO:0000313" key="6">
    <source>
        <dbReference type="WBParaSite" id="TREG1_81790.2"/>
    </source>
</evidence>
<keyword evidence="3" id="KW-0472">Membrane</keyword>
<feature type="region of interest" description="Disordered" evidence="2">
    <location>
        <begin position="872"/>
        <end position="895"/>
    </location>
</feature>
<dbReference type="WBParaSite" id="TREG1_81790.1">
    <property type="protein sequence ID" value="TREG1_81790.1"/>
    <property type="gene ID" value="TREG1_81790"/>
</dbReference>
<reference evidence="4" key="1">
    <citation type="submission" date="2022-06" db="EMBL/GenBank/DDBJ databases">
        <authorList>
            <person name="Berger JAMES D."/>
            <person name="Berger JAMES D."/>
        </authorList>
    </citation>
    <scope>NUCLEOTIDE SEQUENCE [LARGE SCALE GENOMIC DNA]</scope>
</reference>
<keyword evidence="3" id="KW-1133">Transmembrane helix</keyword>
<dbReference type="WBParaSite" id="TREG1_81790.2">
    <property type="protein sequence ID" value="TREG1_81790.2"/>
    <property type="gene ID" value="TREG1_81790"/>
</dbReference>
<protein>
    <submittedName>
        <fullName evidence="5 6">Uncharacterized protein</fullName>
    </submittedName>
</protein>
<feature type="coiled-coil region" evidence="1">
    <location>
        <begin position="670"/>
        <end position="697"/>
    </location>
</feature>
<keyword evidence="1" id="KW-0175">Coiled coil</keyword>
<sequence>MKTFRKYSEMPANNQCAQNFDLGCELHMNPTNQQSHVNIMNLNLSNSDVKSSSYPPVCSDSRLFDTSVNHLLTLDAECCKKSNPYPCIPSCPETPLVSEAQGLFNTLHKVGYTHPRIRTNFNSQTGTNRSHTNDKLLTSTSSSATTGRLQNKSLQFLQTVPHFIYISNPNNQLTNPKDTCLPKNLSTEPIEHAKVINQKCEHILENSHIVCQNLCAHSPSSMCQCNKKPQEDCDISDILFSGGHPTYYPNSQYQCPAHSQLQTAQEYSLKEFLPEGAKVKCDSIASSSANYESGERLANSFSNSAKYMKCCHRLTMTLVCLLIFACLCYRIIDYFNRYEAMKTLFVYNTFSLPEEFTNANNHSDAMKSIGKSFTEEKKPSNWFTITLCNLNPIRGSALFTVKNGSQIYDMISKDRQNEMDSSVNIIRQTGGNNNRVPIEILKQTGHKLSEMLKYCYTGTERCTFHNFTSVLTIYGQCYRMKLKRTVHEVSFMLDSQDYDYIIPHNGLIGFRLWIHSSEEQAHNMLDTKDNFWANGVNESELHQQTGIEANEIIVSTEFQTLIRVALDMNVRFRQNSLKRTLCSSLIQSSDCEYDSDEVSRKDSLEDPLWLSNDNYHRFWNARIISATQSSKATIMYSLLALRNPNLFIRNKIDLERGLRIQQRAYVQLANETAFSELRNLVSSYEELRNQLGSIKQLLREIEIGFWRDQREALQMTHTDATCSKMVIKYFETLINITQTFQDDLCRLSLIEAFYTTSSFNCPNYNHSMHSAILKEYPSQLNITKAYPFSSHTHLSSLLKTNFPQTSNITPPLYDQINSEDKTFYELIKNPALIELQVVELFFSNATYSSKLKDILRKYLKLLSAKRMQMTTRTNNNRFGMTLGSHSPSASSSAASSASSSSSLTSSSSSSTSAASLISSSSSVSSVSPSVQHSLQFLERGSSQGLASDASNEFLCSSQIQIHIDSIYNLKLEKLGESIATCIQRLEVFQTSMNFIIQWNKHIINTFSIDYQQSQRLDETSLVTFTVQIESTNAGFSMTQFTPMNKLFSPFGEIMGICFGTLSLLIPLYLLVDYFFTMKCKNSTDTHSKSIA</sequence>
<proteinExistence type="predicted"/>
<organism evidence="4 5">
    <name type="scientific">Trichobilharzia regenti</name>
    <name type="common">Nasal bird schistosome</name>
    <dbReference type="NCBI Taxonomy" id="157069"/>
    <lineage>
        <taxon>Eukaryota</taxon>
        <taxon>Metazoa</taxon>
        <taxon>Spiralia</taxon>
        <taxon>Lophotrochozoa</taxon>
        <taxon>Platyhelminthes</taxon>
        <taxon>Trematoda</taxon>
        <taxon>Digenea</taxon>
        <taxon>Strigeidida</taxon>
        <taxon>Schistosomatoidea</taxon>
        <taxon>Schistosomatidae</taxon>
        <taxon>Trichobilharzia</taxon>
    </lineage>
</organism>
<keyword evidence="3" id="KW-0812">Transmembrane</keyword>
<feature type="compositionally biased region" description="Low complexity" evidence="2">
    <location>
        <begin position="886"/>
        <end position="895"/>
    </location>
</feature>
<reference evidence="5 6" key="2">
    <citation type="submission" date="2023-11" db="UniProtKB">
        <authorList>
            <consortium name="WormBaseParasite"/>
        </authorList>
    </citation>
    <scope>IDENTIFICATION</scope>
</reference>
<evidence type="ECO:0000256" key="3">
    <source>
        <dbReference type="SAM" id="Phobius"/>
    </source>
</evidence>
<name>A0AA85KDX2_TRIRE</name>
<feature type="compositionally biased region" description="Polar residues" evidence="2">
    <location>
        <begin position="120"/>
        <end position="130"/>
    </location>
</feature>
<dbReference type="Proteomes" id="UP000050795">
    <property type="component" value="Unassembled WGS sequence"/>
</dbReference>
<feature type="transmembrane region" description="Helical" evidence="3">
    <location>
        <begin position="1053"/>
        <end position="1071"/>
    </location>
</feature>
<dbReference type="Gene3D" id="2.60.470.10">
    <property type="entry name" value="Acid-sensing ion channels like domains"/>
    <property type="match status" value="1"/>
</dbReference>
<evidence type="ECO:0000256" key="1">
    <source>
        <dbReference type="SAM" id="Coils"/>
    </source>
</evidence>